<reference evidence="2" key="1">
    <citation type="submission" date="2016-10" db="EMBL/GenBank/DDBJ databases">
        <authorList>
            <person name="Varghese N."/>
            <person name="Submissions S."/>
        </authorList>
    </citation>
    <scope>NUCLEOTIDE SEQUENCE [LARGE SCALE GENOMIC DNA]</scope>
    <source>
        <strain evidence="2">MO64</strain>
    </source>
</reference>
<keyword evidence="2" id="KW-1185">Reference proteome</keyword>
<proteinExistence type="predicted"/>
<gene>
    <name evidence="1" type="ORF">SAMN05192579_11119</name>
</gene>
<dbReference type="PROSITE" id="PS51257">
    <property type="entry name" value="PROKAR_LIPOPROTEIN"/>
    <property type="match status" value="1"/>
</dbReference>
<dbReference type="Proteomes" id="UP000198725">
    <property type="component" value="Unassembled WGS sequence"/>
</dbReference>
<accession>A0A1I4E3Q4</accession>
<evidence type="ECO:0000313" key="2">
    <source>
        <dbReference type="Proteomes" id="UP000198725"/>
    </source>
</evidence>
<dbReference type="RefSeq" id="WP_157617978.1">
    <property type="nucleotide sequence ID" value="NZ_CP042807.1"/>
</dbReference>
<organism evidence="1 2">
    <name type="scientific">Rhodanobacter glycinis</name>
    <dbReference type="NCBI Taxonomy" id="582702"/>
    <lineage>
        <taxon>Bacteria</taxon>
        <taxon>Pseudomonadati</taxon>
        <taxon>Pseudomonadota</taxon>
        <taxon>Gammaproteobacteria</taxon>
        <taxon>Lysobacterales</taxon>
        <taxon>Rhodanobacteraceae</taxon>
        <taxon>Rhodanobacter</taxon>
    </lineage>
</organism>
<dbReference type="AlphaFoldDB" id="A0A1I4E3Q4"/>
<sequence>MRRLMSAVLLSAALLGGTLSLTGCIIVPAHRARVWVPGYWAPQHVWVGAHWRYR</sequence>
<evidence type="ECO:0000313" key="1">
    <source>
        <dbReference type="EMBL" id="SFL00444.1"/>
    </source>
</evidence>
<name>A0A1I4E3Q4_9GAMM</name>
<dbReference type="EMBL" id="FOSR01000011">
    <property type="protein sequence ID" value="SFL00444.1"/>
    <property type="molecule type" value="Genomic_DNA"/>
</dbReference>
<protein>
    <submittedName>
        <fullName evidence="1">YXWGXW repeat-containing protein</fullName>
    </submittedName>
</protein>